<name>A0A645HLE6_9ZZZZ</name>
<proteinExistence type="predicted"/>
<dbReference type="EMBL" id="VSSQ01090582">
    <property type="protein sequence ID" value="MPN36443.1"/>
    <property type="molecule type" value="Genomic_DNA"/>
</dbReference>
<gene>
    <name evidence="1" type="ORF">SDC9_183952</name>
</gene>
<comment type="caution">
    <text evidence="1">The sequence shown here is derived from an EMBL/GenBank/DDBJ whole genome shotgun (WGS) entry which is preliminary data.</text>
</comment>
<reference evidence="1" key="1">
    <citation type="submission" date="2019-08" db="EMBL/GenBank/DDBJ databases">
        <authorList>
            <person name="Kucharzyk K."/>
            <person name="Murdoch R.W."/>
            <person name="Higgins S."/>
            <person name="Loffler F."/>
        </authorList>
    </citation>
    <scope>NUCLEOTIDE SEQUENCE</scope>
</reference>
<protein>
    <submittedName>
        <fullName evidence="1">Uncharacterized protein</fullName>
    </submittedName>
</protein>
<accession>A0A645HLE6</accession>
<sequence>MMVYGILSIPLSYAVFVSLCKRIREIFWTVVGVLLIKVSRN</sequence>
<dbReference type="AlphaFoldDB" id="A0A645HLE6"/>
<evidence type="ECO:0000313" key="1">
    <source>
        <dbReference type="EMBL" id="MPN36443.1"/>
    </source>
</evidence>
<organism evidence="1">
    <name type="scientific">bioreactor metagenome</name>
    <dbReference type="NCBI Taxonomy" id="1076179"/>
    <lineage>
        <taxon>unclassified sequences</taxon>
        <taxon>metagenomes</taxon>
        <taxon>ecological metagenomes</taxon>
    </lineage>
</organism>